<dbReference type="SUPFAM" id="SSF51998">
    <property type="entry name" value="PFL-like glycyl radical enzymes"/>
    <property type="match status" value="1"/>
</dbReference>
<evidence type="ECO:0000256" key="3">
    <source>
        <dbReference type="PROSITE-ProRule" id="PRU00493"/>
    </source>
</evidence>
<evidence type="ECO:0000313" key="7">
    <source>
        <dbReference type="Proteomes" id="UP000006034"/>
    </source>
</evidence>
<feature type="domain" description="PFL" evidence="5">
    <location>
        <begin position="4"/>
        <end position="663"/>
    </location>
</feature>
<dbReference type="PROSITE" id="PS51554">
    <property type="entry name" value="PFL"/>
    <property type="match status" value="1"/>
</dbReference>
<dbReference type="Gene3D" id="3.20.70.20">
    <property type="match status" value="1"/>
</dbReference>
<dbReference type="GO" id="GO:0016829">
    <property type="term" value="F:lyase activity"/>
    <property type="evidence" value="ECO:0007669"/>
    <property type="project" value="UniProtKB-KW"/>
</dbReference>
<protein>
    <submittedName>
        <fullName evidence="6">PFL2/glycerol dehydratase family glycyl radical enzyme</fullName>
    </submittedName>
</protein>
<organism evidence="6 7">
    <name type="scientific">Bilophila wadsworthia (strain 3_1_6)</name>
    <dbReference type="NCBI Taxonomy" id="563192"/>
    <lineage>
        <taxon>Bacteria</taxon>
        <taxon>Pseudomonadati</taxon>
        <taxon>Thermodesulfobacteriota</taxon>
        <taxon>Desulfovibrionia</taxon>
        <taxon>Desulfovibrionales</taxon>
        <taxon>Desulfovibrionaceae</taxon>
        <taxon>Bilophila</taxon>
    </lineage>
</organism>
<accession>E5Y2N6</accession>
<dbReference type="RefSeq" id="WP_005024668.1">
    <property type="nucleotide sequence ID" value="NZ_KE150239.1"/>
</dbReference>
<dbReference type="InterPro" id="IPR051215">
    <property type="entry name" value="GRE"/>
</dbReference>
<dbReference type="NCBIfam" id="TIGR01774">
    <property type="entry name" value="PFL2-3"/>
    <property type="match status" value="1"/>
</dbReference>
<evidence type="ECO:0000256" key="1">
    <source>
        <dbReference type="ARBA" id="ARBA00022818"/>
    </source>
</evidence>
<reference evidence="6 7" key="2">
    <citation type="submission" date="2013-04" db="EMBL/GenBank/DDBJ databases">
        <title>The Genome Sequence of Bilophila wadsworthia 3_1_6.</title>
        <authorList>
            <consortium name="The Broad Institute Genomics Platform"/>
            <person name="Earl A."/>
            <person name="Ward D."/>
            <person name="Feldgarden M."/>
            <person name="Gevers D."/>
            <person name="Sibley C."/>
            <person name="Strauss J."/>
            <person name="Allen-Vercoe E."/>
            <person name="Walker B."/>
            <person name="Young S."/>
            <person name="Zeng Q."/>
            <person name="Gargeya S."/>
            <person name="Fitzgerald M."/>
            <person name="Haas B."/>
            <person name="Abouelleil A."/>
            <person name="Allen A.W."/>
            <person name="Alvarado L."/>
            <person name="Arachchi H.M."/>
            <person name="Berlin A.M."/>
            <person name="Chapman S.B."/>
            <person name="Gainer-Dewar J."/>
            <person name="Goldberg J."/>
            <person name="Griggs A."/>
            <person name="Gujja S."/>
            <person name="Hansen M."/>
            <person name="Howarth C."/>
            <person name="Imamovic A."/>
            <person name="Ireland A."/>
            <person name="Larimer J."/>
            <person name="McCowan C."/>
            <person name="Murphy C."/>
            <person name="Pearson M."/>
            <person name="Poon T.W."/>
            <person name="Priest M."/>
            <person name="Roberts A."/>
            <person name="Saif S."/>
            <person name="Shea T."/>
            <person name="Sisk P."/>
            <person name="Sykes S."/>
            <person name="Wortman J."/>
            <person name="Nusbaum C."/>
            <person name="Birren B."/>
        </authorList>
    </citation>
    <scope>NUCLEOTIDE SEQUENCE [LARGE SCALE GENOMIC DNA]</scope>
    <source>
        <strain evidence="6 7">3_1_6</strain>
    </source>
</reference>
<feature type="modified residue" description="Glycine radical" evidence="3">
    <location>
        <position position="766"/>
    </location>
</feature>
<dbReference type="PANTHER" id="PTHR43641">
    <property type="entry name" value="FORMATE ACETYLTRANSFERASE 3-RELATED"/>
    <property type="match status" value="1"/>
</dbReference>
<dbReference type="GeneID" id="78086749"/>
<comment type="caution">
    <text evidence="6">The sequence shown here is derived from an EMBL/GenBank/DDBJ whole genome shotgun (WGS) entry which is preliminary data.</text>
</comment>
<dbReference type="HOGENOM" id="CLU_009096_0_1_7"/>
<dbReference type="EMBL" id="ADCP02000002">
    <property type="protein sequence ID" value="EFV45705.1"/>
    <property type="molecule type" value="Genomic_DNA"/>
</dbReference>
<keyword evidence="7" id="KW-1185">Reference proteome</keyword>
<proteinExistence type="predicted"/>
<dbReference type="OrthoDB" id="9803969at2"/>
<dbReference type="InterPro" id="IPR010098">
    <property type="entry name" value="PFL2/GDeHydtase_fam"/>
</dbReference>
<dbReference type="Pfam" id="PF02901">
    <property type="entry name" value="PFL-like"/>
    <property type="match status" value="1"/>
</dbReference>
<gene>
    <name evidence="6" type="ORF">HMPREF0179_00479</name>
</gene>
<dbReference type="STRING" id="563192.HMPREF0179_00479"/>
<feature type="domain" description="Glycine radical" evidence="4">
    <location>
        <begin position="670"/>
        <end position="790"/>
    </location>
</feature>
<dbReference type="AlphaFoldDB" id="E5Y2N6"/>
<dbReference type="InterPro" id="IPR004184">
    <property type="entry name" value="PFL_dom"/>
</dbReference>
<keyword evidence="2" id="KW-0456">Lyase</keyword>
<dbReference type="eggNOG" id="COG1882">
    <property type="taxonomic scope" value="Bacteria"/>
</dbReference>
<dbReference type="PROSITE" id="PS51149">
    <property type="entry name" value="GLY_RADICAL_2"/>
    <property type="match status" value="1"/>
</dbReference>
<sequence>MLTSRIDQLKKQFFTHVPAVCLEGALSKTHVFKETEGEPMIVRRAKAFKRHCETKTITIQPGELVVGNAGRTARTIHICPELSNNWVYEELDTMATRPQDPYAITEEQKMLFRNEIYPYWKGKTLRDYWNAQAPKPILDIISVGGVIDNDIKIECTPGDIVPEFKENIFAKGFGGIRAQAQALLETVDLNDVENYDRRDFWEAITITCDGFSILCRRHAQAARELAATEKDGTRKAELLGMAEACDAIAENPPKTFREAMQLHYFIFVGLFIEGNAGGYSPGRMDQNLYPYYKRDVEAGILTDAEALELIECMWIKFGEQIWYWNEPAATHYAGFCAFQNVCIGGVDMDGLDAVNPLSYLMLQATIDTQMVQPSLSVRLSRKNPEDFFLKIAELIQTGSGFPAIYSDEIGMKQLMKKGIPPELARDWVGLGCVEANMPGKMSQWSSAGHYNIAAAVEFALSNGVHLKSGKKLGLETGDPASFTTFEQFRDAVHAQLDHLLRTFSSMQNLLELLHQRYLPNPVASMVLLDCVEKGKDLMRGGARYNTGPGMNGNGVADYADSMVAVKKLVFDEKKVDMATLADAVKHDFKGYEPLLRLIDEEAPKWGNDDPEADAMVIDLTSFIIKKIAAFRGLLGNQKLPALYPVSSNVPQGMAVGALPSGRRAFRPIAEGCSPCQGADRTGPTAVLRSLGKLPHTCIDGGTLLNLKFAPASVEGEAGRIRLSAFLKSFLDLDVFHVQFNVVGHEVLRCAQAHPEEYKSLLVRVAGYSAYFVELSREVQDDILSRTAHAL</sequence>
<evidence type="ECO:0000259" key="5">
    <source>
        <dbReference type="PROSITE" id="PS51554"/>
    </source>
</evidence>
<dbReference type="GO" id="GO:0005829">
    <property type="term" value="C:cytosol"/>
    <property type="evidence" value="ECO:0007669"/>
    <property type="project" value="TreeGrafter"/>
</dbReference>
<dbReference type="PANTHER" id="PTHR43641:SF2">
    <property type="entry name" value="DEHYDRATASE YBIW-RELATED"/>
    <property type="match status" value="1"/>
</dbReference>
<keyword evidence="1 3" id="KW-0556">Organic radical</keyword>
<evidence type="ECO:0000259" key="4">
    <source>
        <dbReference type="PROSITE" id="PS51149"/>
    </source>
</evidence>
<name>E5Y2N6_BILW3</name>
<evidence type="ECO:0000313" key="6">
    <source>
        <dbReference type="EMBL" id="EFV45705.1"/>
    </source>
</evidence>
<evidence type="ECO:0000256" key="2">
    <source>
        <dbReference type="ARBA" id="ARBA00023239"/>
    </source>
</evidence>
<reference evidence="6 7" key="1">
    <citation type="submission" date="2010-10" db="EMBL/GenBank/DDBJ databases">
        <authorList>
            <consortium name="The Broad Institute Genome Sequencing Platform"/>
            <person name="Ward D."/>
            <person name="Earl A."/>
            <person name="Feldgarden M."/>
            <person name="Young S.K."/>
            <person name="Gargeya S."/>
            <person name="Zeng Q."/>
            <person name="Alvarado L."/>
            <person name="Berlin A."/>
            <person name="Bochicchio J."/>
            <person name="Chapman S.B."/>
            <person name="Chen Z."/>
            <person name="Freedman E."/>
            <person name="Gellesch M."/>
            <person name="Goldberg J."/>
            <person name="Griggs A."/>
            <person name="Gujja S."/>
            <person name="Heilman E."/>
            <person name="Heiman D."/>
            <person name="Howarth C."/>
            <person name="Mehta T."/>
            <person name="Neiman D."/>
            <person name="Pearson M."/>
            <person name="Roberts A."/>
            <person name="Saif S."/>
            <person name="Shea T."/>
            <person name="Shenoy N."/>
            <person name="Sisk P."/>
            <person name="Stolte C."/>
            <person name="Sykes S."/>
            <person name="White J."/>
            <person name="Yandava C."/>
            <person name="Allen-Vercoe E."/>
            <person name="Sibley C."/>
            <person name="Ambrose C.E."/>
            <person name="Strauss J."/>
            <person name="Daigneault M."/>
            <person name="Haas B."/>
            <person name="Nusbaum C."/>
            <person name="Birren B."/>
        </authorList>
    </citation>
    <scope>NUCLEOTIDE SEQUENCE [LARGE SCALE GENOMIC DNA]</scope>
    <source>
        <strain evidence="6 7">3_1_6</strain>
    </source>
</reference>
<dbReference type="InterPro" id="IPR001150">
    <property type="entry name" value="Gly_radical"/>
</dbReference>
<dbReference type="Proteomes" id="UP000006034">
    <property type="component" value="Unassembled WGS sequence"/>
</dbReference>
<dbReference type="Pfam" id="PF01228">
    <property type="entry name" value="Gly_radical"/>
    <property type="match status" value="1"/>
</dbReference>